<dbReference type="Proteomes" id="UP000019486">
    <property type="component" value="Unassembled WGS sequence"/>
</dbReference>
<dbReference type="SUPFAM" id="SSF53756">
    <property type="entry name" value="UDP-Glycosyltransferase/glycogen phosphorylase"/>
    <property type="match status" value="1"/>
</dbReference>
<evidence type="ECO:0000256" key="2">
    <source>
        <dbReference type="ARBA" id="ARBA00005386"/>
    </source>
</evidence>
<accession>W9H3L0</accession>
<feature type="domain" description="O-GlcNAc transferase C-terminal" evidence="9">
    <location>
        <begin position="287"/>
        <end position="444"/>
    </location>
</feature>
<dbReference type="Gene3D" id="3.40.50.2000">
    <property type="entry name" value="Glycogen Phosphorylase B"/>
    <property type="match status" value="1"/>
</dbReference>
<organism evidence="10 11">
    <name type="scientific">Skermanella stibiiresistens SB22</name>
    <dbReference type="NCBI Taxonomy" id="1385369"/>
    <lineage>
        <taxon>Bacteria</taxon>
        <taxon>Pseudomonadati</taxon>
        <taxon>Pseudomonadota</taxon>
        <taxon>Alphaproteobacteria</taxon>
        <taxon>Rhodospirillales</taxon>
        <taxon>Azospirillaceae</taxon>
        <taxon>Skermanella</taxon>
    </lineage>
</organism>
<evidence type="ECO:0000256" key="5">
    <source>
        <dbReference type="ARBA" id="ARBA00022679"/>
    </source>
</evidence>
<keyword evidence="6" id="KW-0677">Repeat</keyword>
<feature type="domain" description="O-GlcNAc transferase C-terminal" evidence="9">
    <location>
        <begin position="462"/>
        <end position="642"/>
    </location>
</feature>
<evidence type="ECO:0000256" key="8">
    <source>
        <dbReference type="PROSITE-ProRule" id="PRU00339"/>
    </source>
</evidence>
<dbReference type="SMART" id="SM00028">
    <property type="entry name" value="TPR"/>
    <property type="match status" value="7"/>
</dbReference>
<dbReference type="InterPro" id="IPR011990">
    <property type="entry name" value="TPR-like_helical_dom_sf"/>
</dbReference>
<evidence type="ECO:0000259" key="9">
    <source>
        <dbReference type="Pfam" id="PF13844"/>
    </source>
</evidence>
<dbReference type="InterPro" id="IPR029489">
    <property type="entry name" value="OGT/SEC/SPY_C"/>
</dbReference>
<evidence type="ECO:0000256" key="6">
    <source>
        <dbReference type="ARBA" id="ARBA00022737"/>
    </source>
</evidence>
<reference evidence="10 11" key="1">
    <citation type="submission" date="2013-08" db="EMBL/GenBank/DDBJ databases">
        <title>The genome sequence of Skermanella stibiiresistens.</title>
        <authorList>
            <person name="Zhu W."/>
            <person name="Wang G."/>
        </authorList>
    </citation>
    <scope>NUCLEOTIDE SEQUENCE [LARGE SCALE GENOMIC DNA]</scope>
    <source>
        <strain evidence="10 11">SB22</strain>
    </source>
</reference>
<dbReference type="Gene3D" id="3.40.50.11380">
    <property type="match status" value="1"/>
</dbReference>
<dbReference type="GO" id="GO:0097363">
    <property type="term" value="F:protein O-acetylglucosaminyltransferase activity"/>
    <property type="evidence" value="ECO:0007669"/>
    <property type="project" value="UniProtKB-EC"/>
</dbReference>
<keyword evidence="7 8" id="KW-0802">TPR repeat</keyword>
<dbReference type="InterPro" id="IPR019734">
    <property type="entry name" value="TPR_rpt"/>
</dbReference>
<dbReference type="STRING" id="1385369.N825_06700"/>
<dbReference type="Gene3D" id="1.25.40.10">
    <property type="entry name" value="Tetratricopeptide repeat domain"/>
    <property type="match status" value="2"/>
</dbReference>
<evidence type="ECO:0000256" key="3">
    <source>
        <dbReference type="ARBA" id="ARBA00011970"/>
    </source>
</evidence>
<evidence type="ECO:0000256" key="4">
    <source>
        <dbReference type="ARBA" id="ARBA00022676"/>
    </source>
</evidence>
<dbReference type="AlphaFoldDB" id="W9H3L0"/>
<dbReference type="PANTHER" id="PTHR44835">
    <property type="entry name" value="UDP-N-ACETYLGLUCOSAMINE--PEPTIDE N-ACETYLGLUCOSAMINYLTRANSFERASE SPINDLY-RELATED"/>
    <property type="match status" value="1"/>
</dbReference>
<dbReference type="Pfam" id="PF13432">
    <property type="entry name" value="TPR_16"/>
    <property type="match status" value="3"/>
</dbReference>
<feature type="repeat" description="TPR" evidence="8">
    <location>
        <begin position="210"/>
        <end position="243"/>
    </location>
</feature>
<evidence type="ECO:0000313" key="11">
    <source>
        <dbReference type="Proteomes" id="UP000019486"/>
    </source>
</evidence>
<keyword evidence="4" id="KW-0328">Glycosyltransferase</keyword>
<dbReference type="PROSITE" id="PS50005">
    <property type="entry name" value="TPR"/>
    <property type="match status" value="2"/>
</dbReference>
<dbReference type="PANTHER" id="PTHR44835:SF1">
    <property type="entry name" value="PROTEIN O-GLCNAC TRANSFERASE"/>
    <property type="match status" value="1"/>
</dbReference>
<evidence type="ECO:0000256" key="7">
    <source>
        <dbReference type="ARBA" id="ARBA00022803"/>
    </source>
</evidence>
<dbReference type="SUPFAM" id="SSF48452">
    <property type="entry name" value="TPR-like"/>
    <property type="match status" value="1"/>
</dbReference>
<comment type="similarity">
    <text evidence="2">Belongs to the glycosyltransferase 41 family. O-GlcNAc transferase subfamily.</text>
</comment>
<dbReference type="PATRIC" id="fig|1385369.3.peg.3536"/>
<name>W9H3L0_9PROT</name>
<comment type="pathway">
    <text evidence="1">Protein modification; protein glycosylation.</text>
</comment>
<feature type="repeat" description="TPR" evidence="8">
    <location>
        <begin position="142"/>
        <end position="175"/>
    </location>
</feature>
<gene>
    <name evidence="10" type="ORF">N825_06700</name>
</gene>
<keyword evidence="11" id="KW-1185">Reference proteome</keyword>
<dbReference type="EMBL" id="AVFL01000012">
    <property type="protein sequence ID" value="EWY39381.1"/>
    <property type="molecule type" value="Genomic_DNA"/>
</dbReference>
<dbReference type="EC" id="2.4.1.255" evidence="3"/>
<dbReference type="InterPro" id="IPR051939">
    <property type="entry name" value="Glycosyltr_41/O-GlcNAc_trsf"/>
</dbReference>
<evidence type="ECO:0000313" key="10">
    <source>
        <dbReference type="EMBL" id="EWY39381.1"/>
    </source>
</evidence>
<keyword evidence="5" id="KW-0808">Transferase</keyword>
<proteinExistence type="inferred from homology"/>
<protein>
    <recommendedName>
        <fullName evidence="3">protein O-GlcNAc transferase</fullName>
        <ecNumber evidence="3">2.4.1.255</ecNumber>
    </recommendedName>
</protein>
<comment type="caution">
    <text evidence="10">The sequence shown here is derived from an EMBL/GenBank/DDBJ whole genome shotgun (WGS) entry which is preliminary data.</text>
</comment>
<dbReference type="Pfam" id="PF13844">
    <property type="entry name" value="Glyco_transf_41"/>
    <property type="match status" value="2"/>
</dbReference>
<evidence type="ECO:0000256" key="1">
    <source>
        <dbReference type="ARBA" id="ARBA00004922"/>
    </source>
</evidence>
<sequence>MPGAGSRLSLGTALELHRAGDLEEAEAAYRALLAAFPDHVDLLRLLGLLCQQRGAGGEAVALLERAVTLRPDGVDERRALALLLGKRGDRAGALSHHAEAALLAPHDAGVLNDFGCALMEAGHLVEAEDVLREAVEIDQEHGDALANLSAALVRLGQAGRALDPIERAVALLPDSVAVHVTQSMVLAALGRIAAAERSAGRATGIDPADPRGWTQLGNTLIDRGDPDAAAIAYGEALALDPGQAGAAGNRLYALHLSPTVDDLELTAELRSWGRRLVASVAMPPAWKPERKADPDRCLRIGYVSADFGRHPVGWFLSPVLPNHDRAAVEIHCYSGRVVEDDVTDHLRRHADAWIETAAMDDADLADRIRADGIDLLVDLSGHTAHNRLGVFARRPAPVQATWGGLIGTTGLPAMDWLIGDPRQCPDGSETLYAERIARLPNGYVCYGPPADAPDVSPLPALGRGAVTFGCFNRLAKIGEGTIALWAQVLDAVPGSRLLLNTRELTCGETRADVMDRFARAGIGAERLETWPGGGHDAMLAGYAAVDVALDPFPYSGGLTTLEALWMGVPVVTLPGRRFCARHSLSHVTVLGHPEWAAADAGDYVRIAAGLACDWMALATLRAGLRRQMASSPLCDGWHFTQGLEATYHMMYRDFLAR</sequence>